<reference evidence="1 2" key="1">
    <citation type="journal article" date="2020" name="Nature">
        <title>Six reference-quality genomes reveal evolution of bat adaptations.</title>
        <authorList>
            <person name="Jebb D."/>
            <person name="Huang Z."/>
            <person name="Pippel M."/>
            <person name="Hughes G.M."/>
            <person name="Lavrichenko K."/>
            <person name="Devanna P."/>
            <person name="Winkler S."/>
            <person name="Jermiin L.S."/>
            <person name="Skirmuntt E.C."/>
            <person name="Katzourakis A."/>
            <person name="Burkitt-Gray L."/>
            <person name="Ray D.A."/>
            <person name="Sullivan K.A.M."/>
            <person name="Roscito J.G."/>
            <person name="Kirilenko B.M."/>
            <person name="Davalos L.M."/>
            <person name="Corthals A.P."/>
            <person name="Power M.L."/>
            <person name="Jones G."/>
            <person name="Ransome R.D."/>
            <person name="Dechmann D.K.N."/>
            <person name="Locatelli A.G."/>
            <person name="Puechmaille S.J."/>
            <person name="Fedrigo O."/>
            <person name="Jarvis E.D."/>
            <person name="Hiller M."/>
            <person name="Vernes S.C."/>
            <person name="Myers E.W."/>
            <person name="Teeling E.C."/>
        </authorList>
    </citation>
    <scope>NUCLEOTIDE SEQUENCE [LARGE SCALE GENOMIC DNA]</scope>
    <source>
        <strain evidence="1">MMolMol1</strain>
        <tissue evidence="1">Muscle</tissue>
    </source>
</reference>
<dbReference type="InParanoid" id="A0A7J8HIW0"/>
<protein>
    <submittedName>
        <fullName evidence="1">Uncharacterized protein</fullName>
    </submittedName>
</protein>
<evidence type="ECO:0000313" key="1">
    <source>
        <dbReference type="EMBL" id="KAF6471602.1"/>
    </source>
</evidence>
<name>A0A7J8HIW0_MOLMO</name>
<organism evidence="1 2">
    <name type="scientific">Molossus molossus</name>
    <name type="common">Pallas' mastiff bat</name>
    <name type="synonym">Vespertilio molossus</name>
    <dbReference type="NCBI Taxonomy" id="27622"/>
    <lineage>
        <taxon>Eukaryota</taxon>
        <taxon>Metazoa</taxon>
        <taxon>Chordata</taxon>
        <taxon>Craniata</taxon>
        <taxon>Vertebrata</taxon>
        <taxon>Euteleostomi</taxon>
        <taxon>Mammalia</taxon>
        <taxon>Eutheria</taxon>
        <taxon>Laurasiatheria</taxon>
        <taxon>Chiroptera</taxon>
        <taxon>Yangochiroptera</taxon>
        <taxon>Molossidae</taxon>
        <taxon>Molossus</taxon>
    </lineage>
</organism>
<comment type="caution">
    <text evidence="1">The sequence shown here is derived from an EMBL/GenBank/DDBJ whole genome shotgun (WGS) entry which is preliminary data.</text>
</comment>
<gene>
    <name evidence="1" type="ORF">HJG59_010981</name>
</gene>
<dbReference type="EMBL" id="JACASF010000006">
    <property type="protein sequence ID" value="KAF6471602.1"/>
    <property type="molecule type" value="Genomic_DNA"/>
</dbReference>
<sequence length="126" mass="13815">MFLNLLFPTLLQFSSDQSHYKRHDILLSASRRAPRSAVLFTAEPTASGALLVTNTQLLVVEQTTAGGSVDFPVQLILAFATSCSGNGMWVEVTVSLLHDTFLTPDAVGFHLFEMVSYIEGDSVCFW</sequence>
<dbReference type="AlphaFoldDB" id="A0A7J8HIW0"/>
<keyword evidence="2" id="KW-1185">Reference proteome</keyword>
<accession>A0A7J8HIW0</accession>
<proteinExistence type="predicted"/>
<dbReference type="Proteomes" id="UP000550707">
    <property type="component" value="Unassembled WGS sequence"/>
</dbReference>
<evidence type="ECO:0000313" key="2">
    <source>
        <dbReference type="Proteomes" id="UP000550707"/>
    </source>
</evidence>